<dbReference type="GO" id="GO:0005829">
    <property type="term" value="C:cytosol"/>
    <property type="evidence" value="ECO:0007669"/>
    <property type="project" value="TreeGrafter"/>
</dbReference>
<accession>A0A194XVG1</accession>
<dbReference type="InterPro" id="IPR019410">
    <property type="entry name" value="Methyltransf_16"/>
</dbReference>
<keyword evidence="2" id="KW-1185">Reference proteome</keyword>
<evidence type="ECO:0000313" key="2">
    <source>
        <dbReference type="Proteomes" id="UP000070700"/>
    </source>
</evidence>
<gene>
    <name evidence="1" type="ORF">LY89DRAFT_15269</name>
</gene>
<dbReference type="Pfam" id="PF10294">
    <property type="entry name" value="Methyltransf_16"/>
    <property type="match status" value="1"/>
</dbReference>
<dbReference type="KEGG" id="psco:LY89DRAFT_15269"/>
<dbReference type="Proteomes" id="UP000070700">
    <property type="component" value="Unassembled WGS sequence"/>
</dbReference>
<sequence>MVLPNFRDKPSFQLLLKTLKSLEVKPRSWDDDSAKSLVDRPILSESTVQEFLLGVFKTDFSWFEDTEDEDLGIVTAQEQIDEIVDMASRRLAERCGRSARGQDTRTFRLEVPQHCANDFETQQSTANIELQIREPPLTGDNLGLKTWGSAWTMVQLLPQIGLQPALQRLIDQPRFSKSRVGLEGPELQVLELGAGTGLVGMAAAALWGVNVVLTDLPAIHENLRYNIDINMPAISRVSNGHACAEILDWSDHENALHGWSSKEFEVILAVDPLYDDDHPQLLADTIKQFAKRGKVTVVLTAVPFRDKTTQLLCLELERLMEGNGFKSDYKGENICRDDWESANAREVMVSWALWSGRDADR</sequence>
<dbReference type="Gene3D" id="3.40.50.150">
    <property type="entry name" value="Vaccinia Virus protein VP39"/>
    <property type="match status" value="1"/>
</dbReference>
<dbReference type="SUPFAM" id="SSF53335">
    <property type="entry name" value="S-adenosyl-L-methionine-dependent methyltransferases"/>
    <property type="match status" value="1"/>
</dbReference>
<name>A0A194XVG1_MOLSC</name>
<reference evidence="1 2" key="1">
    <citation type="submission" date="2015-10" db="EMBL/GenBank/DDBJ databases">
        <title>Full genome of DAOMC 229536 Phialocephala scopiformis, a fungal endophyte of spruce producing the potent anti-insectan compound rugulosin.</title>
        <authorList>
            <consortium name="DOE Joint Genome Institute"/>
            <person name="Walker A.K."/>
            <person name="Frasz S.L."/>
            <person name="Seifert K.A."/>
            <person name="Miller J.D."/>
            <person name="Mondo S.J."/>
            <person name="Labutti K."/>
            <person name="Lipzen A."/>
            <person name="Dockter R."/>
            <person name="Kennedy M."/>
            <person name="Grigoriev I.V."/>
            <person name="Spatafora J.W."/>
        </authorList>
    </citation>
    <scope>NUCLEOTIDE SEQUENCE [LARGE SCALE GENOMIC DNA]</scope>
    <source>
        <strain evidence="1 2">CBS 120377</strain>
    </source>
</reference>
<dbReference type="PANTHER" id="PTHR14614:SF156">
    <property type="entry name" value="PROTEIN-LYSINE N-METHYLTRANSFERASE EFM2"/>
    <property type="match status" value="1"/>
</dbReference>
<dbReference type="AlphaFoldDB" id="A0A194XVG1"/>
<dbReference type="STRING" id="149040.A0A194XVG1"/>
<dbReference type="FunCoup" id="A0A194XVG1">
    <property type="interactions" value="125"/>
</dbReference>
<dbReference type="GO" id="GO:0008757">
    <property type="term" value="F:S-adenosylmethionine-dependent methyltransferase activity"/>
    <property type="evidence" value="ECO:0007669"/>
    <property type="project" value="UniProtKB-ARBA"/>
</dbReference>
<dbReference type="RefSeq" id="XP_018078568.1">
    <property type="nucleotide sequence ID" value="XM_018205418.1"/>
</dbReference>
<proteinExistence type="predicted"/>
<organism evidence="1 2">
    <name type="scientific">Mollisia scopiformis</name>
    <name type="common">Conifer needle endophyte fungus</name>
    <name type="synonym">Phialocephala scopiformis</name>
    <dbReference type="NCBI Taxonomy" id="149040"/>
    <lineage>
        <taxon>Eukaryota</taxon>
        <taxon>Fungi</taxon>
        <taxon>Dikarya</taxon>
        <taxon>Ascomycota</taxon>
        <taxon>Pezizomycotina</taxon>
        <taxon>Leotiomycetes</taxon>
        <taxon>Helotiales</taxon>
        <taxon>Mollisiaceae</taxon>
        <taxon>Mollisia</taxon>
    </lineage>
</organism>
<evidence type="ECO:0000313" key="1">
    <source>
        <dbReference type="EMBL" id="KUJ24213.1"/>
    </source>
</evidence>
<dbReference type="OrthoDB" id="433955at2759"/>
<dbReference type="InterPro" id="IPR029063">
    <property type="entry name" value="SAM-dependent_MTases_sf"/>
</dbReference>
<dbReference type="EMBL" id="KQ947404">
    <property type="protein sequence ID" value="KUJ24213.1"/>
    <property type="molecule type" value="Genomic_DNA"/>
</dbReference>
<protein>
    <submittedName>
        <fullName evidence="1">Uncharacterized protein</fullName>
    </submittedName>
</protein>
<dbReference type="GeneID" id="28815144"/>
<dbReference type="InParanoid" id="A0A194XVG1"/>
<dbReference type="PANTHER" id="PTHR14614">
    <property type="entry name" value="HEPATOCELLULAR CARCINOMA-ASSOCIATED ANTIGEN"/>
    <property type="match status" value="1"/>
</dbReference>